<evidence type="ECO:0000313" key="1">
    <source>
        <dbReference type="EMBL" id="RZT00232.1"/>
    </source>
</evidence>
<accession>A0A4Q7PI05</accession>
<dbReference type="RefSeq" id="WP_130286021.1">
    <property type="nucleotide sequence ID" value="NZ_SGXE01000001.1"/>
</dbReference>
<organism evidence="1 2">
    <name type="scientific">Aquimarina brevivitae</name>
    <dbReference type="NCBI Taxonomy" id="323412"/>
    <lineage>
        <taxon>Bacteria</taxon>
        <taxon>Pseudomonadati</taxon>
        <taxon>Bacteroidota</taxon>
        <taxon>Flavobacteriia</taxon>
        <taxon>Flavobacteriales</taxon>
        <taxon>Flavobacteriaceae</taxon>
        <taxon>Aquimarina</taxon>
    </lineage>
</organism>
<reference evidence="1 2" key="1">
    <citation type="submission" date="2019-02" db="EMBL/GenBank/DDBJ databases">
        <title>Genomic Encyclopedia of Type Strains, Phase IV (KMG-IV): sequencing the most valuable type-strain genomes for metagenomic binning, comparative biology and taxonomic classification.</title>
        <authorList>
            <person name="Goeker M."/>
        </authorList>
    </citation>
    <scope>NUCLEOTIDE SEQUENCE [LARGE SCALE GENOMIC DNA]</scope>
    <source>
        <strain evidence="1 2">DSM 17196</strain>
    </source>
</reference>
<dbReference type="OrthoDB" id="1445033at2"/>
<sequence length="218" mass="26269">MKKIIFTLVILISAKSYTQNEFFLDVYIEKELFSLDRLSLLVETNYKHAYQKSRWRRGALNVKLEHQLSSNWLLFGKLVNNYRFDNILGDFYELRPSLGVGLKVPLFKKISFAQKLAVEWRNFFISRHDQYLRSRYKVQLNYRFDKRNEWNINSGFEWFFLRDPVLNERYSTSRRFSTFISKEIKTVTLKLGYQREVFLRSSSNFNRIGNTVSFQIAF</sequence>
<proteinExistence type="predicted"/>
<protein>
    <submittedName>
        <fullName evidence="1">Uncharacterized protein DUF2490</fullName>
    </submittedName>
</protein>
<gene>
    <name evidence="1" type="ORF">EV197_1468</name>
</gene>
<dbReference type="Proteomes" id="UP000292262">
    <property type="component" value="Unassembled WGS sequence"/>
</dbReference>
<dbReference type="EMBL" id="SGXE01000001">
    <property type="protein sequence ID" value="RZT00232.1"/>
    <property type="molecule type" value="Genomic_DNA"/>
</dbReference>
<name>A0A4Q7PI05_9FLAO</name>
<evidence type="ECO:0000313" key="2">
    <source>
        <dbReference type="Proteomes" id="UP000292262"/>
    </source>
</evidence>
<dbReference type="InterPro" id="IPR019619">
    <property type="entry name" value="DUF2490"/>
</dbReference>
<keyword evidence="2" id="KW-1185">Reference proteome</keyword>
<comment type="caution">
    <text evidence="1">The sequence shown here is derived from an EMBL/GenBank/DDBJ whole genome shotgun (WGS) entry which is preliminary data.</text>
</comment>
<dbReference type="Pfam" id="PF10677">
    <property type="entry name" value="DUF2490"/>
    <property type="match status" value="1"/>
</dbReference>
<dbReference type="AlphaFoldDB" id="A0A4Q7PI05"/>